<keyword evidence="8" id="KW-1185">Reference proteome</keyword>
<dbReference type="PANTHER" id="PTHR14456:SF2">
    <property type="entry name" value="INOSITOL-PENTAKISPHOSPHATE 2-KINASE"/>
    <property type="match status" value="1"/>
</dbReference>
<name>A0A7R8X027_9CRUS</name>
<dbReference type="Proteomes" id="UP000677054">
    <property type="component" value="Unassembled WGS sequence"/>
</dbReference>
<proteinExistence type="predicted"/>
<evidence type="ECO:0000256" key="6">
    <source>
        <dbReference type="RuleBase" id="RU364126"/>
    </source>
</evidence>
<dbReference type="EMBL" id="LR899654">
    <property type="protein sequence ID" value="CAD7241466.1"/>
    <property type="molecule type" value="Genomic_DNA"/>
</dbReference>
<comment type="function">
    <text evidence="6">Phosphorylates Ins(1,3,4,5,6)P5 at position 2 to form Ins(1,2,3,4,5,6)P6 (InsP6 or phytate).</text>
</comment>
<sequence length="229" mass="25426">MENFGTLVTQALLLSSTWHRFYQVNVGNGEGPCCGPSTCHAWKILDPKAKKRFLEMEAKAGGGTAPSHVLPPDCLLSTVLRMQSLVPPVPIEDLLLKYQELRDRREDLVKLLHGPFSHPLWSSVVKGLPPGPDDADEHLEAFREIQRFQISATANDCSLFLTFAPVGGPRNGFDVGVKEGRGYVRDASGSWYACQVKIIDVDPKSPDRISKYIRQDAESRALFCRLHPS</sequence>
<evidence type="ECO:0000256" key="5">
    <source>
        <dbReference type="ARBA" id="ARBA00022840"/>
    </source>
</evidence>
<accession>A0A7R8X027</accession>
<organism evidence="7">
    <name type="scientific">Darwinula stevensoni</name>
    <dbReference type="NCBI Taxonomy" id="69355"/>
    <lineage>
        <taxon>Eukaryota</taxon>
        <taxon>Metazoa</taxon>
        <taxon>Ecdysozoa</taxon>
        <taxon>Arthropoda</taxon>
        <taxon>Crustacea</taxon>
        <taxon>Oligostraca</taxon>
        <taxon>Ostracoda</taxon>
        <taxon>Podocopa</taxon>
        <taxon>Podocopida</taxon>
        <taxon>Darwinulocopina</taxon>
        <taxon>Darwinuloidea</taxon>
        <taxon>Darwinulidae</taxon>
        <taxon>Darwinula</taxon>
    </lineage>
</organism>
<dbReference type="Pfam" id="PF06090">
    <property type="entry name" value="Ins_P5_2-kin"/>
    <property type="match status" value="1"/>
</dbReference>
<comment type="catalytic activity">
    <reaction evidence="6">
        <text>1D-myo-inositol 1,3,4,5,6-pentakisphosphate + ATP = 1D-myo-inositol hexakisphosphate + ADP + H(+)</text>
        <dbReference type="Rhea" id="RHEA:20313"/>
        <dbReference type="ChEBI" id="CHEBI:15378"/>
        <dbReference type="ChEBI" id="CHEBI:30616"/>
        <dbReference type="ChEBI" id="CHEBI:57733"/>
        <dbReference type="ChEBI" id="CHEBI:58130"/>
        <dbReference type="ChEBI" id="CHEBI:456216"/>
        <dbReference type="EC" id="2.7.1.158"/>
    </reaction>
</comment>
<dbReference type="OrthoDB" id="272370at2759"/>
<evidence type="ECO:0000256" key="3">
    <source>
        <dbReference type="ARBA" id="ARBA00022741"/>
    </source>
</evidence>
<protein>
    <recommendedName>
        <fullName evidence="1 6">Inositol-pentakisphosphate 2-kinase</fullName>
        <ecNumber evidence="1 6">2.7.1.158</ecNumber>
    </recommendedName>
</protein>
<dbReference type="EC" id="2.7.1.158" evidence="1 6"/>
<evidence type="ECO:0000256" key="4">
    <source>
        <dbReference type="ARBA" id="ARBA00022777"/>
    </source>
</evidence>
<reference evidence="7" key="1">
    <citation type="submission" date="2020-11" db="EMBL/GenBank/DDBJ databases">
        <authorList>
            <person name="Tran Van P."/>
        </authorList>
    </citation>
    <scope>NUCLEOTIDE SEQUENCE</scope>
</reference>
<dbReference type="GO" id="GO:0005634">
    <property type="term" value="C:nucleus"/>
    <property type="evidence" value="ECO:0007669"/>
    <property type="project" value="TreeGrafter"/>
</dbReference>
<keyword evidence="3 6" id="KW-0547">Nucleotide-binding</keyword>
<evidence type="ECO:0000256" key="1">
    <source>
        <dbReference type="ARBA" id="ARBA00012023"/>
    </source>
</evidence>
<comment type="domain">
    <text evidence="6">The EXKPK motif is conserved in inositol-pentakisphosphate 2-kinases of both family 1 and 2.</text>
</comment>
<dbReference type="GO" id="GO:0035299">
    <property type="term" value="F:inositol-1,3,4,5,6-pentakisphosphate 2-kinase activity"/>
    <property type="evidence" value="ECO:0007669"/>
    <property type="project" value="UniProtKB-EC"/>
</dbReference>
<keyword evidence="5 6" id="KW-0067">ATP-binding</keyword>
<dbReference type="GO" id="GO:0005524">
    <property type="term" value="F:ATP binding"/>
    <property type="evidence" value="ECO:0007669"/>
    <property type="project" value="UniProtKB-KW"/>
</dbReference>
<dbReference type="InterPro" id="IPR009286">
    <property type="entry name" value="Ins_P5_2-kin"/>
</dbReference>
<dbReference type="PANTHER" id="PTHR14456">
    <property type="entry name" value="INOSITOL POLYPHOSPHATE KINASE 1"/>
    <property type="match status" value="1"/>
</dbReference>
<keyword evidence="4 6" id="KW-0418">Kinase</keyword>
<evidence type="ECO:0000313" key="7">
    <source>
        <dbReference type="EMBL" id="CAD7241466.1"/>
    </source>
</evidence>
<dbReference type="AlphaFoldDB" id="A0A7R8X027"/>
<gene>
    <name evidence="7" type="ORF">DSTB1V02_LOCUS1455</name>
</gene>
<dbReference type="EMBL" id="CAJPEV010000137">
    <property type="protein sequence ID" value="CAG0881203.1"/>
    <property type="molecule type" value="Genomic_DNA"/>
</dbReference>
<keyword evidence="2 6" id="KW-0808">Transferase</keyword>
<evidence type="ECO:0000313" key="8">
    <source>
        <dbReference type="Proteomes" id="UP000677054"/>
    </source>
</evidence>
<evidence type="ECO:0000256" key="2">
    <source>
        <dbReference type="ARBA" id="ARBA00022679"/>
    </source>
</evidence>
<dbReference type="GO" id="GO:0032958">
    <property type="term" value="P:inositol phosphate biosynthetic process"/>
    <property type="evidence" value="ECO:0007669"/>
    <property type="project" value="TreeGrafter"/>
</dbReference>